<dbReference type="Pfam" id="PF08818">
    <property type="entry name" value="DUF1801"/>
    <property type="match status" value="1"/>
</dbReference>
<dbReference type="InterPro" id="IPR014922">
    <property type="entry name" value="YdhG-like"/>
</dbReference>
<protein>
    <recommendedName>
        <fullName evidence="1">YdhG-like domain-containing protein</fullName>
    </recommendedName>
</protein>
<organism evidence="2 3">
    <name type="scientific">Catenuloplanes nepalensis</name>
    <dbReference type="NCBI Taxonomy" id="587533"/>
    <lineage>
        <taxon>Bacteria</taxon>
        <taxon>Bacillati</taxon>
        <taxon>Actinomycetota</taxon>
        <taxon>Actinomycetes</taxon>
        <taxon>Micromonosporales</taxon>
        <taxon>Micromonosporaceae</taxon>
        <taxon>Catenuloplanes</taxon>
    </lineage>
</organism>
<comment type="caution">
    <text evidence="2">The sequence shown here is derived from an EMBL/GenBank/DDBJ whole genome shotgun (WGS) entry which is preliminary data.</text>
</comment>
<evidence type="ECO:0000313" key="2">
    <source>
        <dbReference type="EMBL" id="MDP9798940.1"/>
    </source>
</evidence>
<gene>
    <name evidence="2" type="ORF">J2S43_007452</name>
</gene>
<dbReference type="RefSeq" id="WP_306837210.1">
    <property type="nucleotide sequence ID" value="NZ_JAUSRA010000001.1"/>
</dbReference>
<keyword evidence="3" id="KW-1185">Reference proteome</keyword>
<feature type="domain" description="YdhG-like" evidence="1">
    <location>
        <begin position="25"/>
        <end position="128"/>
    </location>
</feature>
<dbReference type="Proteomes" id="UP001240984">
    <property type="component" value="Unassembled WGS sequence"/>
</dbReference>
<proteinExistence type="predicted"/>
<evidence type="ECO:0000259" key="1">
    <source>
        <dbReference type="Pfam" id="PF08818"/>
    </source>
</evidence>
<accession>A0ABT9N5F0</accession>
<name>A0ABT9N5F0_9ACTN</name>
<evidence type="ECO:0000313" key="3">
    <source>
        <dbReference type="Proteomes" id="UP001240984"/>
    </source>
</evidence>
<dbReference type="EMBL" id="JAUSRA010000001">
    <property type="protein sequence ID" value="MDP9798940.1"/>
    <property type="molecule type" value="Genomic_DNA"/>
</dbReference>
<reference evidence="2 3" key="1">
    <citation type="submission" date="2023-07" db="EMBL/GenBank/DDBJ databases">
        <title>Sequencing the genomes of 1000 actinobacteria strains.</title>
        <authorList>
            <person name="Klenk H.-P."/>
        </authorList>
    </citation>
    <scope>NUCLEOTIDE SEQUENCE [LARGE SCALE GENOMIC DNA]</scope>
    <source>
        <strain evidence="2 3">DSM 44710</strain>
    </source>
</reference>
<sequence>MAEPKTQRNATSVPGFLASVTDARRREDAETACALIADVTGAEPVMWGSSIVGFGAYRYEYASGRSGDWPAVGFSPRRAALTFYLMPGFDGYDEIVARLGPHSAGKSCLYVKRLADVDGEALRELIAGAFRHVDGRTLTSES</sequence>